<feature type="region of interest" description="Disordered" evidence="1">
    <location>
        <begin position="48"/>
        <end position="69"/>
    </location>
</feature>
<sequence>MAHAVLGVTPSGGGAVPGGPRGPPDLVEAAQREPFEGVGLPRVPFLITRHGRHPSRPSGRFVPGPGRIP</sequence>
<reference evidence="2" key="1">
    <citation type="journal article" date="2014" name="Int. J. Syst. Evol. Microbiol.">
        <title>Complete genome sequence of Corynebacterium casei LMG S-19264T (=DSM 44701T), isolated from a smear-ripened cheese.</title>
        <authorList>
            <consortium name="US DOE Joint Genome Institute (JGI-PGF)"/>
            <person name="Walter F."/>
            <person name="Albersmeier A."/>
            <person name="Kalinowski J."/>
            <person name="Ruckert C."/>
        </authorList>
    </citation>
    <scope>NUCLEOTIDE SEQUENCE</scope>
    <source>
        <strain evidence="2">JCM 4122</strain>
    </source>
</reference>
<evidence type="ECO:0000256" key="1">
    <source>
        <dbReference type="SAM" id="MobiDB-lite"/>
    </source>
</evidence>
<evidence type="ECO:0000313" key="2">
    <source>
        <dbReference type="EMBL" id="GHF86745.1"/>
    </source>
</evidence>
<dbReference type="Proteomes" id="UP000632849">
    <property type="component" value="Unassembled WGS sequence"/>
</dbReference>
<keyword evidence="3" id="KW-1185">Reference proteome</keyword>
<gene>
    <name evidence="2" type="ORF">GCM10017667_14010</name>
</gene>
<reference evidence="2" key="2">
    <citation type="submission" date="2020-09" db="EMBL/GenBank/DDBJ databases">
        <authorList>
            <person name="Sun Q."/>
            <person name="Ohkuma M."/>
        </authorList>
    </citation>
    <scope>NUCLEOTIDE SEQUENCE</scope>
    <source>
        <strain evidence="2">JCM 4122</strain>
    </source>
</reference>
<feature type="region of interest" description="Disordered" evidence="1">
    <location>
        <begin position="1"/>
        <end position="27"/>
    </location>
</feature>
<organism evidence="2 3">
    <name type="scientific">Streptomyces filamentosus</name>
    <name type="common">Streptomyces roseosporus</name>
    <dbReference type="NCBI Taxonomy" id="67294"/>
    <lineage>
        <taxon>Bacteria</taxon>
        <taxon>Bacillati</taxon>
        <taxon>Actinomycetota</taxon>
        <taxon>Actinomycetes</taxon>
        <taxon>Kitasatosporales</taxon>
        <taxon>Streptomycetaceae</taxon>
        <taxon>Streptomyces</taxon>
    </lineage>
</organism>
<evidence type="ECO:0000313" key="3">
    <source>
        <dbReference type="Proteomes" id="UP000632849"/>
    </source>
</evidence>
<name>A0A919BES6_STRFL</name>
<comment type="caution">
    <text evidence="2">The sequence shown here is derived from an EMBL/GenBank/DDBJ whole genome shotgun (WGS) entry which is preliminary data.</text>
</comment>
<dbReference type="EMBL" id="BNBE01000001">
    <property type="protein sequence ID" value="GHF86745.1"/>
    <property type="molecule type" value="Genomic_DNA"/>
</dbReference>
<dbReference type="AlphaFoldDB" id="A0A919BES6"/>
<accession>A0A919BES6</accession>
<protein>
    <submittedName>
        <fullName evidence="2">Uncharacterized protein</fullName>
    </submittedName>
</protein>
<feature type="compositionally biased region" description="Gly residues" evidence="1">
    <location>
        <begin position="10"/>
        <end position="19"/>
    </location>
</feature>
<proteinExistence type="predicted"/>